<dbReference type="PANTHER" id="PTHR48055">
    <property type="entry name" value="LEUCINE-RICH REPEAT RECEPTOR PROTEIN KINASE EMS1"/>
    <property type="match status" value="1"/>
</dbReference>
<accession>A0A5C7IYK8</accession>
<dbReference type="InterPro" id="IPR001245">
    <property type="entry name" value="Ser-Thr/Tyr_kinase_cat_dom"/>
</dbReference>
<feature type="region of interest" description="Disordered" evidence="1">
    <location>
        <begin position="308"/>
        <end position="343"/>
    </location>
</feature>
<gene>
    <name evidence="3" type="ORF">EZV62_002899</name>
</gene>
<dbReference type="Gene3D" id="1.10.510.10">
    <property type="entry name" value="Transferase(Phosphotransferase) domain 1"/>
    <property type="match status" value="1"/>
</dbReference>
<dbReference type="Pfam" id="PF07714">
    <property type="entry name" value="PK_Tyr_Ser-Thr"/>
    <property type="match status" value="1"/>
</dbReference>
<evidence type="ECO:0000256" key="1">
    <source>
        <dbReference type="SAM" id="MobiDB-lite"/>
    </source>
</evidence>
<dbReference type="PROSITE" id="PS50011">
    <property type="entry name" value="PROTEIN_KINASE_DOM"/>
    <property type="match status" value="1"/>
</dbReference>
<dbReference type="PANTHER" id="PTHR48055:SF55">
    <property type="entry name" value="PROTEIN KINASE DOMAIN-CONTAINING PROTEIN"/>
    <property type="match status" value="1"/>
</dbReference>
<dbReference type="OrthoDB" id="285729at2759"/>
<dbReference type="InterPro" id="IPR051564">
    <property type="entry name" value="LRR_receptor-like_kinase"/>
</dbReference>
<dbReference type="GO" id="GO:0004672">
    <property type="term" value="F:protein kinase activity"/>
    <property type="evidence" value="ECO:0007669"/>
    <property type="project" value="InterPro"/>
</dbReference>
<feature type="compositionally biased region" description="Acidic residues" evidence="1">
    <location>
        <begin position="322"/>
        <end position="342"/>
    </location>
</feature>
<sequence>MDSIMALSSQIPLSNCVVERQLSQSLFGVTEFRLNAVSIESGTQSSSIGIKGTIGYVAPEYGMGSQVSMSGDVYSFGIFLLEMFTGKRPTDSMFHNELNLHDFAKMSLPERVMEIAEPSLLLEVTTDNNSFENFARLHGEGRVRMEECLVGALRIGVLCSMESPTDRIEMTDVVAKLCAIMRENFLSRRTGDVRPRQSSFVKFSYTLIWEHKDVTNPKTFAKTLETRERENNQRWEGQEGSTSNRERRIEWRFHVFKPAFTLPPKLRSLVDELPQWDDQGTVIRNYKFFGFISNPNFLGVCSRTSNVVESDSPQLPPSSEEPASEFDPTDSGSDLEGDDNTFNDEPTLYDFAKTSLPERVMEIVEPSPLLEVTTDNNNVENFARFHGQGRVRMEEYLVGVLRMGVLCSMVSPADRIEMADVKKLCAIRKSFSAGG</sequence>
<name>A0A5C7IYK8_9ROSI</name>
<dbReference type="GO" id="GO:0016020">
    <property type="term" value="C:membrane"/>
    <property type="evidence" value="ECO:0007669"/>
    <property type="project" value="TreeGrafter"/>
</dbReference>
<evidence type="ECO:0000313" key="3">
    <source>
        <dbReference type="EMBL" id="TXG74320.1"/>
    </source>
</evidence>
<dbReference type="Proteomes" id="UP000323000">
    <property type="component" value="Chromosome 1"/>
</dbReference>
<protein>
    <recommendedName>
        <fullName evidence="2">Protein kinase domain-containing protein</fullName>
    </recommendedName>
</protein>
<keyword evidence="4" id="KW-1185">Reference proteome</keyword>
<dbReference type="InterPro" id="IPR000719">
    <property type="entry name" value="Prot_kinase_dom"/>
</dbReference>
<dbReference type="AlphaFoldDB" id="A0A5C7IYK8"/>
<organism evidence="3 4">
    <name type="scientific">Acer yangbiense</name>
    <dbReference type="NCBI Taxonomy" id="1000413"/>
    <lineage>
        <taxon>Eukaryota</taxon>
        <taxon>Viridiplantae</taxon>
        <taxon>Streptophyta</taxon>
        <taxon>Embryophyta</taxon>
        <taxon>Tracheophyta</taxon>
        <taxon>Spermatophyta</taxon>
        <taxon>Magnoliopsida</taxon>
        <taxon>eudicotyledons</taxon>
        <taxon>Gunneridae</taxon>
        <taxon>Pentapetalae</taxon>
        <taxon>rosids</taxon>
        <taxon>malvids</taxon>
        <taxon>Sapindales</taxon>
        <taxon>Sapindaceae</taxon>
        <taxon>Hippocastanoideae</taxon>
        <taxon>Acereae</taxon>
        <taxon>Acer</taxon>
    </lineage>
</organism>
<dbReference type="InterPro" id="IPR011009">
    <property type="entry name" value="Kinase-like_dom_sf"/>
</dbReference>
<evidence type="ECO:0000313" key="4">
    <source>
        <dbReference type="Proteomes" id="UP000323000"/>
    </source>
</evidence>
<evidence type="ECO:0000259" key="2">
    <source>
        <dbReference type="PROSITE" id="PS50011"/>
    </source>
</evidence>
<dbReference type="EMBL" id="VAHF01000001">
    <property type="protein sequence ID" value="TXG74320.1"/>
    <property type="molecule type" value="Genomic_DNA"/>
</dbReference>
<proteinExistence type="predicted"/>
<comment type="caution">
    <text evidence="3">The sequence shown here is derived from an EMBL/GenBank/DDBJ whole genome shotgun (WGS) entry which is preliminary data.</text>
</comment>
<feature type="domain" description="Protein kinase" evidence="2">
    <location>
        <begin position="1"/>
        <end position="186"/>
    </location>
</feature>
<dbReference type="SUPFAM" id="SSF56112">
    <property type="entry name" value="Protein kinase-like (PK-like)"/>
    <property type="match status" value="1"/>
</dbReference>
<reference evidence="4" key="1">
    <citation type="journal article" date="2019" name="Gigascience">
        <title>De novo genome assembly of the endangered Acer yangbiense, a plant species with extremely small populations endemic to Yunnan Province, China.</title>
        <authorList>
            <person name="Yang J."/>
            <person name="Wariss H.M."/>
            <person name="Tao L."/>
            <person name="Zhang R."/>
            <person name="Yun Q."/>
            <person name="Hollingsworth P."/>
            <person name="Dao Z."/>
            <person name="Luo G."/>
            <person name="Guo H."/>
            <person name="Ma Y."/>
            <person name="Sun W."/>
        </authorList>
    </citation>
    <scope>NUCLEOTIDE SEQUENCE [LARGE SCALE GENOMIC DNA]</scope>
    <source>
        <strain evidence="4">cv. Malutang</strain>
    </source>
</reference>
<dbReference type="GO" id="GO:0005524">
    <property type="term" value="F:ATP binding"/>
    <property type="evidence" value="ECO:0007669"/>
    <property type="project" value="InterPro"/>
</dbReference>